<dbReference type="GO" id="GO:0000287">
    <property type="term" value="F:magnesium ion binding"/>
    <property type="evidence" value="ECO:0007669"/>
    <property type="project" value="TreeGrafter"/>
</dbReference>
<dbReference type="GO" id="GO:0016791">
    <property type="term" value="F:phosphatase activity"/>
    <property type="evidence" value="ECO:0007669"/>
    <property type="project" value="TreeGrafter"/>
</dbReference>
<dbReference type="NCBIfam" id="TIGR01484">
    <property type="entry name" value="HAD-SF-IIB"/>
    <property type="match status" value="1"/>
</dbReference>
<dbReference type="RefSeq" id="WP_177184683.1">
    <property type="nucleotide sequence ID" value="NZ_FOOY01000008.1"/>
</dbReference>
<dbReference type="STRING" id="269670.SAMN02982927_01420"/>
<reference evidence="2" key="1">
    <citation type="submission" date="2016-10" db="EMBL/GenBank/DDBJ databases">
        <authorList>
            <person name="Varghese N."/>
            <person name="Submissions S."/>
        </authorList>
    </citation>
    <scope>NUCLEOTIDE SEQUENCE [LARGE SCALE GENOMIC DNA]</scope>
    <source>
        <strain evidence="2">ATCC 700379</strain>
    </source>
</reference>
<dbReference type="Proteomes" id="UP000198752">
    <property type="component" value="Unassembled WGS sequence"/>
</dbReference>
<dbReference type="EMBL" id="FOOY01000008">
    <property type="protein sequence ID" value="SFG33474.1"/>
    <property type="molecule type" value="Genomic_DNA"/>
</dbReference>
<keyword evidence="1" id="KW-0378">Hydrolase</keyword>
<name>A0A1I2QYJ2_9BACL</name>
<dbReference type="PROSITE" id="PS01228">
    <property type="entry name" value="COF_1"/>
    <property type="match status" value="1"/>
</dbReference>
<sequence length="268" mass="29883">MNRSSLIKALVFDLDGTLLNSQKIISERNQEALMRSYQSGVKLFIATARPPRSVNKMVPKELLDCASGIYYNGAYVKEIHGKTMSYTISSADSGKLIDFMCSHNEKDAISIESEDRLYALSDETFAKNAKHMVLPPTIVTPSKLKELPANKVLLFHCPSSVKSFVMQYTDQLTIVETDSKELMQIMAKDISKSRAVSALCKKMNISMDSVMSFGDDWNDLDLFKTCGYSVAMGNAEPELKPFASMTTATNDEDGVAQILEQLMITHRY</sequence>
<dbReference type="SUPFAM" id="SSF56784">
    <property type="entry name" value="HAD-like"/>
    <property type="match status" value="1"/>
</dbReference>
<evidence type="ECO:0000313" key="2">
    <source>
        <dbReference type="Proteomes" id="UP000198752"/>
    </source>
</evidence>
<dbReference type="InterPro" id="IPR000150">
    <property type="entry name" value="Cof"/>
</dbReference>
<dbReference type="Gene3D" id="3.40.50.1000">
    <property type="entry name" value="HAD superfamily/HAD-like"/>
    <property type="match status" value="1"/>
</dbReference>
<dbReference type="InterPro" id="IPR036412">
    <property type="entry name" value="HAD-like_sf"/>
</dbReference>
<evidence type="ECO:0000313" key="1">
    <source>
        <dbReference type="EMBL" id="SFG33474.1"/>
    </source>
</evidence>
<dbReference type="InterPro" id="IPR006379">
    <property type="entry name" value="HAD-SF_hydro_IIB"/>
</dbReference>
<dbReference type="SFLD" id="SFLDS00003">
    <property type="entry name" value="Haloacid_Dehalogenase"/>
    <property type="match status" value="1"/>
</dbReference>
<dbReference type="AlphaFoldDB" id="A0A1I2QYJ2"/>
<gene>
    <name evidence="1" type="ORF">SAMN02982927_01420</name>
</gene>
<proteinExistence type="predicted"/>
<organism evidence="1 2">
    <name type="scientific">Sporolactobacillus nakayamae</name>
    <dbReference type="NCBI Taxonomy" id="269670"/>
    <lineage>
        <taxon>Bacteria</taxon>
        <taxon>Bacillati</taxon>
        <taxon>Bacillota</taxon>
        <taxon>Bacilli</taxon>
        <taxon>Bacillales</taxon>
        <taxon>Sporolactobacillaceae</taxon>
        <taxon>Sporolactobacillus</taxon>
    </lineage>
</organism>
<dbReference type="PANTHER" id="PTHR10000:SF8">
    <property type="entry name" value="HAD SUPERFAMILY HYDROLASE-LIKE, TYPE 3"/>
    <property type="match status" value="1"/>
</dbReference>
<dbReference type="NCBIfam" id="TIGR00099">
    <property type="entry name" value="Cof-subfamily"/>
    <property type="match status" value="1"/>
</dbReference>
<dbReference type="SFLD" id="SFLDG01140">
    <property type="entry name" value="C2.B:_Phosphomannomutase_and_P"/>
    <property type="match status" value="1"/>
</dbReference>
<dbReference type="InterPro" id="IPR023214">
    <property type="entry name" value="HAD_sf"/>
</dbReference>
<dbReference type="GO" id="GO:0005829">
    <property type="term" value="C:cytosol"/>
    <property type="evidence" value="ECO:0007669"/>
    <property type="project" value="TreeGrafter"/>
</dbReference>
<keyword evidence="2" id="KW-1185">Reference proteome</keyword>
<accession>A0A1I2QYJ2</accession>
<dbReference type="Gene3D" id="3.30.1240.10">
    <property type="match status" value="1"/>
</dbReference>
<protein>
    <submittedName>
        <fullName evidence="1">Cof subfamily of IIB subfamily of haloacid dehalogenase superfamily/HAD-superfamily hydrolase, subfamily IIB</fullName>
    </submittedName>
</protein>
<dbReference type="PANTHER" id="PTHR10000">
    <property type="entry name" value="PHOSPHOSERINE PHOSPHATASE"/>
    <property type="match status" value="1"/>
</dbReference>
<dbReference type="Pfam" id="PF08282">
    <property type="entry name" value="Hydrolase_3"/>
    <property type="match status" value="1"/>
</dbReference>